<accession>A0A2G8T8D3</accession>
<dbReference type="Proteomes" id="UP000230390">
    <property type="component" value="Unassembled WGS sequence"/>
</dbReference>
<dbReference type="Pfam" id="PF00903">
    <property type="entry name" value="Glyoxalase"/>
    <property type="match status" value="1"/>
</dbReference>
<proteinExistence type="predicted"/>
<feature type="domain" description="VOC" evidence="1">
    <location>
        <begin position="11"/>
        <end position="136"/>
    </location>
</feature>
<dbReference type="PANTHER" id="PTHR34109:SF1">
    <property type="entry name" value="VOC DOMAIN-CONTAINING PROTEIN"/>
    <property type="match status" value="1"/>
</dbReference>
<gene>
    <name evidence="2" type="ORF">CR105_25045</name>
</gene>
<dbReference type="EMBL" id="PDOC01000030">
    <property type="protein sequence ID" value="PIL42272.1"/>
    <property type="molecule type" value="Genomic_DNA"/>
</dbReference>
<evidence type="ECO:0000259" key="1">
    <source>
        <dbReference type="PROSITE" id="PS51819"/>
    </source>
</evidence>
<organism evidence="2 3">
    <name type="scientific">Massilia eurypsychrophila</name>
    <dbReference type="NCBI Taxonomy" id="1485217"/>
    <lineage>
        <taxon>Bacteria</taxon>
        <taxon>Pseudomonadati</taxon>
        <taxon>Pseudomonadota</taxon>
        <taxon>Betaproteobacteria</taxon>
        <taxon>Burkholderiales</taxon>
        <taxon>Oxalobacteraceae</taxon>
        <taxon>Telluria group</taxon>
        <taxon>Massilia</taxon>
    </lineage>
</organism>
<reference evidence="2 3" key="1">
    <citation type="submission" date="2017-10" db="EMBL/GenBank/DDBJ databases">
        <title>Massilia psychrophilum sp. nov., a novel purple-pigmented bacterium isolated from Tianshan glacier, Xinjiang Municipality, China.</title>
        <authorList>
            <person name="Wang H."/>
        </authorList>
    </citation>
    <scope>NUCLEOTIDE SEQUENCE [LARGE SCALE GENOMIC DNA]</scope>
    <source>
        <strain evidence="2 3">JCM 30074</strain>
    </source>
</reference>
<dbReference type="InterPro" id="IPR004360">
    <property type="entry name" value="Glyas_Fos-R_dOase_dom"/>
</dbReference>
<evidence type="ECO:0000313" key="2">
    <source>
        <dbReference type="EMBL" id="PIL42272.1"/>
    </source>
</evidence>
<dbReference type="InterPro" id="IPR037523">
    <property type="entry name" value="VOC_core"/>
</dbReference>
<name>A0A2G8T8D3_9BURK</name>
<dbReference type="SUPFAM" id="SSF54593">
    <property type="entry name" value="Glyoxalase/Bleomycin resistance protein/Dihydroxybiphenyl dioxygenase"/>
    <property type="match status" value="1"/>
</dbReference>
<dbReference type="PROSITE" id="PS51819">
    <property type="entry name" value="VOC"/>
    <property type="match status" value="1"/>
</dbReference>
<dbReference type="Gene3D" id="3.30.720.110">
    <property type="match status" value="1"/>
</dbReference>
<comment type="caution">
    <text evidence="2">The sequence shown here is derived from an EMBL/GenBank/DDBJ whole genome shotgun (WGS) entry which is preliminary data.</text>
</comment>
<keyword evidence="3" id="KW-1185">Reference proteome</keyword>
<dbReference type="Gene3D" id="3.30.720.120">
    <property type="match status" value="1"/>
</dbReference>
<dbReference type="OrthoDB" id="9795306at2"/>
<evidence type="ECO:0000313" key="3">
    <source>
        <dbReference type="Proteomes" id="UP000230390"/>
    </source>
</evidence>
<dbReference type="RefSeq" id="WP_099793343.1">
    <property type="nucleotide sequence ID" value="NZ_JBHLYV010000089.1"/>
</dbReference>
<sequence length="154" mass="16428">MNAEVKPIPEGMHSVTPHLVIAGAADAIEFYKKAFGAVEHARMAGPGGKVMHAQITIGDSHVMLADDFPDWGSVGPKALGGTPVTLHLYVPNADEVFQRALDAGATVKMPICDAFWGDRYGILTDPFGHSWSVATHIKDMTPEEMAEAGKQAMS</sequence>
<dbReference type="CDD" id="cd07246">
    <property type="entry name" value="VOC_like"/>
    <property type="match status" value="1"/>
</dbReference>
<dbReference type="PANTHER" id="PTHR34109">
    <property type="entry name" value="BNAUNNG04460D PROTEIN-RELATED"/>
    <property type="match status" value="1"/>
</dbReference>
<protein>
    <submittedName>
        <fullName evidence="2">Glyoxalase</fullName>
    </submittedName>
</protein>
<dbReference type="AlphaFoldDB" id="A0A2G8T8D3"/>
<dbReference type="InterPro" id="IPR029068">
    <property type="entry name" value="Glyas_Bleomycin-R_OHBP_Dase"/>
</dbReference>